<dbReference type="Pfam" id="PF02037">
    <property type="entry name" value="SAP"/>
    <property type="match status" value="1"/>
</dbReference>
<evidence type="ECO:0000313" key="2">
    <source>
        <dbReference type="EMBL" id="CAH1969418.1"/>
    </source>
</evidence>
<dbReference type="InterPro" id="IPR003034">
    <property type="entry name" value="SAP_dom"/>
</dbReference>
<dbReference type="OrthoDB" id="79455at2759"/>
<name>A0A9P0P465_ACAOB</name>
<accession>A0A9P0P465</accession>
<dbReference type="PROSITE" id="PS50800">
    <property type="entry name" value="SAP"/>
    <property type="match status" value="1"/>
</dbReference>
<dbReference type="InterPro" id="IPR036361">
    <property type="entry name" value="SAP_dom_sf"/>
</dbReference>
<keyword evidence="3" id="KW-1185">Reference proteome</keyword>
<comment type="caution">
    <text evidence="2">The sequence shown here is derived from an EMBL/GenBank/DDBJ whole genome shotgun (WGS) entry which is preliminary data.</text>
</comment>
<evidence type="ECO:0000313" key="3">
    <source>
        <dbReference type="Proteomes" id="UP001152888"/>
    </source>
</evidence>
<proteinExistence type="predicted"/>
<gene>
    <name evidence="2" type="ORF">ACAOBT_LOCUS8402</name>
</gene>
<organism evidence="2 3">
    <name type="scientific">Acanthoscelides obtectus</name>
    <name type="common">Bean weevil</name>
    <name type="synonym">Bruchus obtectus</name>
    <dbReference type="NCBI Taxonomy" id="200917"/>
    <lineage>
        <taxon>Eukaryota</taxon>
        <taxon>Metazoa</taxon>
        <taxon>Ecdysozoa</taxon>
        <taxon>Arthropoda</taxon>
        <taxon>Hexapoda</taxon>
        <taxon>Insecta</taxon>
        <taxon>Pterygota</taxon>
        <taxon>Neoptera</taxon>
        <taxon>Endopterygota</taxon>
        <taxon>Coleoptera</taxon>
        <taxon>Polyphaga</taxon>
        <taxon>Cucujiformia</taxon>
        <taxon>Chrysomeloidea</taxon>
        <taxon>Chrysomelidae</taxon>
        <taxon>Bruchinae</taxon>
        <taxon>Bruchini</taxon>
        <taxon>Acanthoscelides</taxon>
    </lineage>
</organism>
<dbReference type="EMBL" id="CAKOFQ010006764">
    <property type="protein sequence ID" value="CAH1969418.1"/>
    <property type="molecule type" value="Genomic_DNA"/>
</dbReference>
<dbReference type="Gene3D" id="1.10.720.30">
    <property type="entry name" value="SAP domain"/>
    <property type="match status" value="1"/>
</dbReference>
<sequence length="130" mass="15074">MARLVDLKNSDLKSELEERECDTAGKKAELQERLRLALIEECKDPDIFIFTGAGDIGLMLQNLSTKLEHKLKENCADLLENSTKLEKRFVKNYADLFENSAELEKKAREELYQHRRKALGKLCRSFRKLS</sequence>
<protein>
    <recommendedName>
        <fullName evidence="1">SAP domain-containing protein</fullName>
    </recommendedName>
</protein>
<dbReference type="Proteomes" id="UP001152888">
    <property type="component" value="Unassembled WGS sequence"/>
</dbReference>
<dbReference type="SUPFAM" id="SSF68906">
    <property type="entry name" value="SAP domain"/>
    <property type="match status" value="1"/>
</dbReference>
<dbReference type="AlphaFoldDB" id="A0A9P0P465"/>
<reference evidence="2" key="1">
    <citation type="submission" date="2022-03" db="EMBL/GenBank/DDBJ databases">
        <authorList>
            <person name="Sayadi A."/>
        </authorList>
    </citation>
    <scope>NUCLEOTIDE SEQUENCE</scope>
</reference>
<dbReference type="SMART" id="SM00513">
    <property type="entry name" value="SAP"/>
    <property type="match status" value="1"/>
</dbReference>
<feature type="domain" description="SAP" evidence="1">
    <location>
        <begin position="4"/>
        <end position="38"/>
    </location>
</feature>
<evidence type="ECO:0000259" key="1">
    <source>
        <dbReference type="PROSITE" id="PS50800"/>
    </source>
</evidence>